<evidence type="ECO:0000313" key="2">
    <source>
        <dbReference type="EMBL" id="NWJ11725.1"/>
    </source>
</evidence>
<dbReference type="EMBL" id="VWPW01046193">
    <property type="protein sequence ID" value="NWJ11725.1"/>
    <property type="molecule type" value="Genomic_DNA"/>
</dbReference>
<dbReference type="InterPro" id="IPR026506">
    <property type="entry name" value="GDPGP"/>
</dbReference>
<feature type="domain" description="GDPGP1-like N-terminal" evidence="1">
    <location>
        <begin position="1"/>
        <end position="75"/>
    </location>
</feature>
<keyword evidence="3" id="KW-1185">Reference proteome</keyword>
<dbReference type="GO" id="GO:0016787">
    <property type="term" value="F:hydrolase activity"/>
    <property type="evidence" value="ECO:0007669"/>
    <property type="project" value="UniProtKB-KW"/>
</dbReference>
<dbReference type="Proteomes" id="UP000534426">
    <property type="component" value="Unassembled WGS sequence"/>
</dbReference>
<dbReference type="AlphaFoldDB" id="A0A7K4M477"/>
<dbReference type="GO" id="GO:0005737">
    <property type="term" value="C:cytoplasm"/>
    <property type="evidence" value="ECO:0007669"/>
    <property type="project" value="UniProtKB-SubCell"/>
</dbReference>
<gene>
    <name evidence="2" type="primary">Gdpgp1</name>
    <name evidence="2" type="ORF">CRYUND_R15035</name>
</gene>
<name>A0A7K4M477_9AVES</name>
<sequence>PGPLRLVAQLNPQRAALKRGAQPVRSLAQPFDPRHFNFTQIRPAEVLFRLRRAPARHPPFEHVLVVINVSPLERG</sequence>
<proteinExistence type="predicted"/>
<organism evidence="2 3">
    <name type="scientific">Crypturellus undulatus</name>
    <dbReference type="NCBI Taxonomy" id="48396"/>
    <lineage>
        <taxon>Eukaryota</taxon>
        <taxon>Metazoa</taxon>
        <taxon>Chordata</taxon>
        <taxon>Craniata</taxon>
        <taxon>Vertebrata</taxon>
        <taxon>Euteleostomi</taxon>
        <taxon>Archelosauria</taxon>
        <taxon>Archosauria</taxon>
        <taxon>Dinosauria</taxon>
        <taxon>Saurischia</taxon>
        <taxon>Theropoda</taxon>
        <taxon>Coelurosauria</taxon>
        <taxon>Aves</taxon>
        <taxon>Palaeognathae</taxon>
        <taxon>Tinamiformes</taxon>
        <taxon>Tinamidae</taxon>
        <taxon>Crypturellus</taxon>
    </lineage>
</organism>
<reference evidence="2 3" key="1">
    <citation type="submission" date="2019-09" db="EMBL/GenBank/DDBJ databases">
        <title>Bird 10,000 Genomes (B10K) Project - Family phase.</title>
        <authorList>
            <person name="Zhang G."/>
        </authorList>
    </citation>
    <scope>NUCLEOTIDE SEQUENCE [LARGE SCALE GENOMIC DNA]</scope>
    <source>
        <strain evidence="2">B10K-MSB-37135</strain>
        <tissue evidence="2">Heart</tissue>
    </source>
</reference>
<feature type="non-terminal residue" evidence="2">
    <location>
        <position position="1"/>
    </location>
</feature>
<evidence type="ECO:0000313" key="3">
    <source>
        <dbReference type="Proteomes" id="UP000534426"/>
    </source>
</evidence>
<evidence type="ECO:0000259" key="1">
    <source>
        <dbReference type="Pfam" id="PF26217"/>
    </source>
</evidence>
<dbReference type="GO" id="GO:0006006">
    <property type="term" value="P:glucose metabolic process"/>
    <property type="evidence" value="ECO:0007669"/>
    <property type="project" value="TreeGrafter"/>
</dbReference>
<dbReference type="PANTHER" id="PTHR20884">
    <property type="entry name" value="GDP-D-GLUCOSE PHOSPHORYLASE 1"/>
    <property type="match status" value="1"/>
</dbReference>
<dbReference type="InterPro" id="IPR058866">
    <property type="entry name" value="GDPGP1_N"/>
</dbReference>
<dbReference type="Pfam" id="PF26217">
    <property type="entry name" value="GDPGP1_N"/>
    <property type="match status" value="1"/>
</dbReference>
<accession>A0A7K4M477</accession>
<feature type="non-terminal residue" evidence="2">
    <location>
        <position position="75"/>
    </location>
</feature>
<comment type="caution">
    <text evidence="2">The sequence shown here is derived from an EMBL/GenBank/DDBJ whole genome shotgun (WGS) entry which is preliminary data.</text>
</comment>
<dbReference type="GO" id="GO:0005085">
    <property type="term" value="F:guanyl-nucleotide exchange factor activity"/>
    <property type="evidence" value="ECO:0007669"/>
    <property type="project" value="UniProtKB-KW"/>
</dbReference>
<dbReference type="PANTHER" id="PTHR20884:SF8">
    <property type="entry name" value="GDP-D-GLUCOSE PHOSPHORYLASE 1"/>
    <property type="match status" value="1"/>
</dbReference>
<protein>
    <submittedName>
        <fullName evidence="2">GDPP1 phosphorylase</fullName>
    </submittedName>
</protein>
<dbReference type="GO" id="GO:0000166">
    <property type="term" value="F:nucleotide binding"/>
    <property type="evidence" value="ECO:0007669"/>
    <property type="project" value="UniProtKB-KW"/>
</dbReference>
<dbReference type="GO" id="GO:0080048">
    <property type="term" value="F:GDP-D-glucose phosphorylase activity"/>
    <property type="evidence" value="ECO:0007669"/>
    <property type="project" value="UniProtKB-EC"/>
</dbReference>